<gene>
    <name evidence="10 12" type="primary">hisS</name>
    <name evidence="12" type="ORF">P2L57_16135</name>
</gene>
<dbReference type="CDD" id="cd00859">
    <property type="entry name" value="HisRS_anticodon"/>
    <property type="match status" value="1"/>
</dbReference>
<dbReference type="Gene3D" id="3.40.50.800">
    <property type="entry name" value="Anticodon-binding domain"/>
    <property type="match status" value="1"/>
</dbReference>
<dbReference type="PANTHER" id="PTHR11476">
    <property type="entry name" value="HISTIDYL-TRNA SYNTHETASE"/>
    <property type="match status" value="1"/>
</dbReference>
<evidence type="ECO:0000256" key="5">
    <source>
        <dbReference type="ARBA" id="ARBA00022741"/>
    </source>
</evidence>
<dbReference type="PANTHER" id="PTHR11476:SF7">
    <property type="entry name" value="HISTIDINE--TRNA LIGASE"/>
    <property type="match status" value="1"/>
</dbReference>
<protein>
    <recommendedName>
        <fullName evidence="10">Histidine--tRNA ligase</fullName>
        <ecNumber evidence="10">6.1.1.21</ecNumber>
    </recommendedName>
    <alternativeName>
        <fullName evidence="10">Histidyl-tRNA synthetase</fullName>
        <shortName evidence="10">HisRS</shortName>
    </alternativeName>
</protein>
<dbReference type="GO" id="GO:0004821">
    <property type="term" value="F:histidine-tRNA ligase activity"/>
    <property type="evidence" value="ECO:0007669"/>
    <property type="project" value="UniProtKB-EC"/>
</dbReference>
<dbReference type="EC" id="6.1.1.21" evidence="10"/>
<keyword evidence="5 10" id="KW-0547">Nucleotide-binding</keyword>
<proteinExistence type="inferred from homology"/>
<dbReference type="Proteomes" id="UP001220022">
    <property type="component" value="Unassembled WGS sequence"/>
</dbReference>
<organism evidence="12 13">
    <name type="scientific">Streptantibioticus ferralitis</name>
    <dbReference type="NCBI Taxonomy" id="236510"/>
    <lineage>
        <taxon>Bacteria</taxon>
        <taxon>Bacillati</taxon>
        <taxon>Actinomycetota</taxon>
        <taxon>Actinomycetes</taxon>
        <taxon>Kitasatosporales</taxon>
        <taxon>Streptomycetaceae</taxon>
        <taxon>Streptantibioticus</taxon>
    </lineage>
</organism>
<comment type="caution">
    <text evidence="12">The sequence shown here is derived from an EMBL/GenBank/DDBJ whole genome shotgun (WGS) entry which is preliminary data.</text>
</comment>
<comment type="similarity">
    <text evidence="1 10">Belongs to the class-II aminoacyl-tRNA synthetase family.</text>
</comment>
<dbReference type="PROSITE" id="PS50862">
    <property type="entry name" value="AA_TRNA_LIGASE_II"/>
    <property type="match status" value="1"/>
</dbReference>
<evidence type="ECO:0000256" key="9">
    <source>
        <dbReference type="ARBA" id="ARBA00047639"/>
    </source>
</evidence>
<keyword evidence="3 10" id="KW-0963">Cytoplasm</keyword>
<evidence type="ECO:0000256" key="2">
    <source>
        <dbReference type="ARBA" id="ARBA00011738"/>
    </source>
</evidence>
<dbReference type="InterPro" id="IPR004516">
    <property type="entry name" value="HisRS/HisZ"/>
</dbReference>
<accession>A0ABT5Z0V8</accession>
<evidence type="ECO:0000256" key="8">
    <source>
        <dbReference type="ARBA" id="ARBA00023146"/>
    </source>
</evidence>
<dbReference type="EMBL" id="JARHTQ010000009">
    <property type="protein sequence ID" value="MDF2257206.1"/>
    <property type="molecule type" value="Genomic_DNA"/>
</dbReference>
<comment type="catalytic activity">
    <reaction evidence="9 10">
        <text>tRNA(His) + L-histidine + ATP = L-histidyl-tRNA(His) + AMP + diphosphate + H(+)</text>
        <dbReference type="Rhea" id="RHEA:17313"/>
        <dbReference type="Rhea" id="RHEA-COMP:9665"/>
        <dbReference type="Rhea" id="RHEA-COMP:9689"/>
        <dbReference type="ChEBI" id="CHEBI:15378"/>
        <dbReference type="ChEBI" id="CHEBI:30616"/>
        <dbReference type="ChEBI" id="CHEBI:33019"/>
        <dbReference type="ChEBI" id="CHEBI:57595"/>
        <dbReference type="ChEBI" id="CHEBI:78442"/>
        <dbReference type="ChEBI" id="CHEBI:78527"/>
        <dbReference type="ChEBI" id="CHEBI:456215"/>
        <dbReference type="EC" id="6.1.1.21"/>
    </reaction>
</comment>
<dbReference type="InterPro" id="IPR045864">
    <property type="entry name" value="aa-tRNA-synth_II/BPL/LPL"/>
</dbReference>
<keyword evidence="8 10" id="KW-0030">Aminoacyl-tRNA synthetase</keyword>
<keyword evidence="4 10" id="KW-0436">Ligase</keyword>
<keyword evidence="13" id="KW-1185">Reference proteome</keyword>
<feature type="domain" description="Aminoacyl-transfer RNA synthetases class-II family profile" evidence="11">
    <location>
        <begin position="54"/>
        <end position="359"/>
    </location>
</feature>
<evidence type="ECO:0000256" key="4">
    <source>
        <dbReference type="ARBA" id="ARBA00022598"/>
    </source>
</evidence>
<comment type="subunit">
    <text evidence="2 10">Homodimer.</text>
</comment>
<dbReference type="RefSeq" id="WP_275814854.1">
    <property type="nucleotide sequence ID" value="NZ_BAAANM010000023.1"/>
</dbReference>
<name>A0ABT5Z0V8_9ACTN</name>
<dbReference type="PIRSF" id="PIRSF001549">
    <property type="entry name" value="His-tRNA_synth"/>
    <property type="match status" value="1"/>
</dbReference>
<evidence type="ECO:0000256" key="7">
    <source>
        <dbReference type="ARBA" id="ARBA00022917"/>
    </source>
</evidence>
<sequence length="467" mass="50466">MRLVGYRDTARCALLAAPGFRDYGRMASLKQFEPASGTRDFLAAEHERRERAFATIREVFGRYGFQPLQTPAFERLDVLTGKYGDEGDKLIFKILRRGEHEATGEADLALRYDLTVPLARAAAAYGSQLPSPYKRYAIAPVWRADRPGKGRYREFVQCDLDIVGSSSPLSDAEVVLALHDALDALGVPEFRFLLNSRHVLFGLLEAYNVPEGLGSGVLITLDKLDKLSPEAVVGELVANRGLSQDVAQGLVDDLTSPDAVERIRGELKSSEMGQAGLAEVDRLLELTKDAIPAERIGFTPNLVRGLDYYTGIIFEVAAPGMPGSIASGGRYDGLIARLGGKDSPACGGSLGIERILPLLEQADQGSYSQVDVAVTVMGEDLSADSFRLAAEIRRAGIRTGVYLGSSGKFAKQMKWASDQGASFCVIYGKAEHDAGMVTLRDMESGEQVQVPLDQAAAELARRCAPSS</sequence>
<dbReference type="InterPro" id="IPR033656">
    <property type="entry name" value="HisRS_anticodon"/>
</dbReference>
<dbReference type="NCBIfam" id="TIGR00442">
    <property type="entry name" value="hisS"/>
    <property type="match status" value="1"/>
</dbReference>
<comment type="subcellular location">
    <subcellularLocation>
        <location evidence="10">Cytoplasm</location>
    </subcellularLocation>
</comment>
<evidence type="ECO:0000313" key="13">
    <source>
        <dbReference type="Proteomes" id="UP001220022"/>
    </source>
</evidence>
<evidence type="ECO:0000256" key="6">
    <source>
        <dbReference type="ARBA" id="ARBA00022840"/>
    </source>
</evidence>
<dbReference type="CDD" id="cd00773">
    <property type="entry name" value="HisRS-like_core"/>
    <property type="match status" value="1"/>
</dbReference>
<dbReference type="InterPro" id="IPR041715">
    <property type="entry name" value="HisRS-like_core"/>
</dbReference>
<dbReference type="Gene3D" id="3.30.930.10">
    <property type="entry name" value="Bira Bifunctional Protein, Domain 2"/>
    <property type="match status" value="1"/>
</dbReference>
<evidence type="ECO:0000256" key="3">
    <source>
        <dbReference type="ARBA" id="ARBA00022490"/>
    </source>
</evidence>
<dbReference type="SUPFAM" id="SSF52954">
    <property type="entry name" value="Class II aaRS ABD-related"/>
    <property type="match status" value="1"/>
</dbReference>
<dbReference type="InterPro" id="IPR015807">
    <property type="entry name" value="His-tRNA-ligase"/>
</dbReference>
<dbReference type="Pfam" id="PF13393">
    <property type="entry name" value="tRNA-synt_His"/>
    <property type="match status" value="1"/>
</dbReference>
<dbReference type="SUPFAM" id="SSF55681">
    <property type="entry name" value="Class II aaRS and biotin synthetases"/>
    <property type="match status" value="1"/>
</dbReference>
<evidence type="ECO:0000256" key="1">
    <source>
        <dbReference type="ARBA" id="ARBA00008226"/>
    </source>
</evidence>
<dbReference type="InterPro" id="IPR004154">
    <property type="entry name" value="Anticodon-bd"/>
</dbReference>
<keyword evidence="6 10" id="KW-0067">ATP-binding</keyword>
<keyword evidence="7 10" id="KW-0648">Protein biosynthesis</keyword>
<evidence type="ECO:0000259" key="11">
    <source>
        <dbReference type="PROSITE" id="PS50862"/>
    </source>
</evidence>
<dbReference type="InterPro" id="IPR036621">
    <property type="entry name" value="Anticodon-bd_dom_sf"/>
</dbReference>
<evidence type="ECO:0000256" key="10">
    <source>
        <dbReference type="HAMAP-Rule" id="MF_00127"/>
    </source>
</evidence>
<dbReference type="Pfam" id="PF03129">
    <property type="entry name" value="HGTP_anticodon"/>
    <property type="match status" value="1"/>
</dbReference>
<reference evidence="12 13" key="1">
    <citation type="submission" date="2023-03" db="EMBL/GenBank/DDBJ databases">
        <title>Draft genome sequence of type strain Streptomyces ferralitis JCM 14344.</title>
        <authorList>
            <person name="Klaysubun C."/>
            <person name="Duangmal K."/>
        </authorList>
    </citation>
    <scope>NUCLEOTIDE SEQUENCE [LARGE SCALE GENOMIC DNA]</scope>
    <source>
        <strain evidence="12 13">JCM 14344</strain>
    </source>
</reference>
<dbReference type="HAMAP" id="MF_00127">
    <property type="entry name" value="His_tRNA_synth"/>
    <property type="match status" value="1"/>
</dbReference>
<dbReference type="InterPro" id="IPR006195">
    <property type="entry name" value="aa-tRNA-synth_II"/>
</dbReference>
<evidence type="ECO:0000313" key="12">
    <source>
        <dbReference type="EMBL" id="MDF2257206.1"/>
    </source>
</evidence>